<proteinExistence type="predicted"/>
<name>A0ABM3A8M2_GOSHI</name>
<keyword evidence="1" id="KW-0472">Membrane</keyword>
<reference evidence="3" key="2">
    <citation type="submission" date="2025-08" db="UniProtKB">
        <authorList>
            <consortium name="RefSeq"/>
        </authorList>
    </citation>
    <scope>IDENTIFICATION</scope>
</reference>
<keyword evidence="1" id="KW-0812">Transmembrane</keyword>
<dbReference type="GeneID" id="121218279"/>
<organism evidence="2 3">
    <name type="scientific">Gossypium hirsutum</name>
    <name type="common">Upland cotton</name>
    <name type="synonym">Gossypium mexicanum</name>
    <dbReference type="NCBI Taxonomy" id="3635"/>
    <lineage>
        <taxon>Eukaryota</taxon>
        <taxon>Viridiplantae</taxon>
        <taxon>Streptophyta</taxon>
        <taxon>Embryophyta</taxon>
        <taxon>Tracheophyta</taxon>
        <taxon>Spermatophyta</taxon>
        <taxon>Magnoliopsida</taxon>
        <taxon>eudicotyledons</taxon>
        <taxon>Gunneridae</taxon>
        <taxon>Pentapetalae</taxon>
        <taxon>rosids</taxon>
        <taxon>malvids</taxon>
        <taxon>Malvales</taxon>
        <taxon>Malvaceae</taxon>
        <taxon>Malvoideae</taxon>
        <taxon>Gossypium</taxon>
    </lineage>
</organism>
<feature type="transmembrane region" description="Helical" evidence="1">
    <location>
        <begin position="20"/>
        <end position="39"/>
    </location>
</feature>
<feature type="transmembrane region" description="Helical" evidence="1">
    <location>
        <begin position="71"/>
        <end position="89"/>
    </location>
</feature>
<dbReference type="RefSeq" id="XP_040951174.1">
    <property type="nucleotide sequence ID" value="XM_041095240.1"/>
</dbReference>
<reference evidence="2" key="1">
    <citation type="journal article" date="2020" name="Nat. Genet.">
        <title>Genomic diversifications of five Gossypium allopolyploid species and their impact on cotton improvement.</title>
        <authorList>
            <person name="Chen Z.J."/>
            <person name="Sreedasyam A."/>
            <person name="Ando A."/>
            <person name="Song Q."/>
            <person name="De Santiago L.M."/>
            <person name="Hulse-Kemp A.M."/>
            <person name="Ding M."/>
            <person name="Ye W."/>
            <person name="Kirkbride R.C."/>
            <person name="Jenkins J."/>
            <person name="Plott C."/>
            <person name="Lovell J."/>
            <person name="Lin Y.M."/>
            <person name="Vaughn R."/>
            <person name="Liu B."/>
            <person name="Simpson S."/>
            <person name="Scheffler B.E."/>
            <person name="Wen L."/>
            <person name="Saski C.A."/>
            <person name="Grover C.E."/>
            <person name="Hu G."/>
            <person name="Conover J.L."/>
            <person name="Carlson J.W."/>
            <person name="Shu S."/>
            <person name="Boston L.B."/>
            <person name="Williams M."/>
            <person name="Peterson D.G."/>
            <person name="McGee K."/>
            <person name="Jones D.C."/>
            <person name="Wendel J.F."/>
            <person name="Stelly D.M."/>
            <person name="Grimwood J."/>
            <person name="Schmutz J."/>
        </authorList>
    </citation>
    <scope>NUCLEOTIDE SEQUENCE [LARGE SCALE GENOMIC DNA]</scope>
    <source>
        <strain evidence="2">cv. TM-1</strain>
    </source>
</reference>
<protein>
    <submittedName>
        <fullName evidence="3">Uncharacterized protein isoform X1</fullName>
    </submittedName>
</protein>
<evidence type="ECO:0000313" key="2">
    <source>
        <dbReference type="Proteomes" id="UP000818029"/>
    </source>
</evidence>
<gene>
    <name evidence="3" type="primary">LOC121218279</name>
</gene>
<keyword evidence="2" id="KW-1185">Reference proteome</keyword>
<keyword evidence="1" id="KW-1133">Transmembrane helix</keyword>
<evidence type="ECO:0000256" key="1">
    <source>
        <dbReference type="SAM" id="Phobius"/>
    </source>
</evidence>
<accession>A0ABM3A8M2</accession>
<sequence>MQGGDMTNRSSRVAERLLLFIARLLILTPFIMLVFSIYYNIFSPSYTLTIPMTDLVSTYFRLYYLNRNPGLLGFVMEFALSVAVLGVLHNNEGSPTASNSLKLKE</sequence>
<evidence type="ECO:0000313" key="3">
    <source>
        <dbReference type="RefSeq" id="XP_040951174.1"/>
    </source>
</evidence>
<dbReference type="Proteomes" id="UP000818029">
    <property type="component" value="Chromosome D06"/>
</dbReference>